<dbReference type="Proteomes" id="UP000435304">
    <property type="component" value="Unassembled WGS sequence"/>
</dbReference>
<comment type="caution">
    <text evidence="2">The sequence shown here is derived from an EMBL/GenBank/DDBJ whole genome shotgun (WGS) entry which is preliminary data.</text>
</comment>
<sequence>MTISRRALLAAGMTTSVGLGLAGCGSGGGADGRPLAVTWWGNDVRNSLTTEAIDTFAASRPGTTFAPQPGEWSSYWNRLATQVAGGDAPDVIQMDEAYLSEYASRGALLDLAGKVDTSRFLAGTAESGAVQDITAGVSIGVNALAFVVNPAVFEDAGVELPDDTTWTWEEFRATAAEVSAKSPDGSVGAAGMFTNPKLMQVWLRQQGTELFLTDGRPGYDAGLVDEYLQLMMSFREEGAIPEPSVLVEDAAAALDQSLMAQGRAAIGFYGSNQLTALTRASGAPLQLVRWPSTTGRAADRQAWYKSASLWSVSARSRQPELAAEFVDWWVNDPACTRIVLNERGAPANTDRAADIEAELDETGAAVAAFLAQNEADLGAAPPLPPPGGASADATLTRVATDVLFERSSTSQAAAAFVAEVDAALT</sequence>
<protein>
    <submittedName>
        <fullName evidence="2">Extracellular solute-binding protein</fullName>
    </submittedName>
</protein>
<organism evidence="2 3">
    <name type="scientific">Auraticoccus cholistanensis</name>
    <dbReference type="NCBI Taxonomy" id="2656650"/>
    <lineage>
        <taxon>Bacteria</taxon>
        <taxon>Bacillati</taxon>
        <taxon>Actinomycetota</taxon>
        <taxon>Actinomycetes</taxon>
        <taxon>Propionibacteriales</taxon>
        <taxon>Propionibacteriaceae</taxon>
        <taxon>Auraticoccus</taxon>
    </lineage>
</organism>
<proteinExistence type="predicted"/>
<dbReference type="EMBL" id="WPCU01000004">
    <property type="protein sequence ID" value="MVA75214.1"/>
    <property type="molecule type" value="Genomic_DNA"/>
</dbReference>
<keyword evidence="3" id="KW-1185">Reference proteome</keyword>
<evidence type="ECO:0000256" key="1">
    <source>
        <dbReference type="SAM" id="SignalP"/>
    </source>
</evidence>
<evidence type="ECO:0000313" key="2">
    <source>
        <dbReference type="EMBL" id="MVA75214.1"/>
    </source>
</evidence>
<dbReference type="PANTHER" id="PTHR43649">
    <property type="entry name" value="ARABINOSE-BINDING PROTEIN-RELATED"/>
    <property type="match status" value="1"/>
</dbReference>
<evidence type="ECO:0000313" key="3">
    <source>
        <dbReference type="Proteomes" id="UP000435304"/>
    </source>
</evidence>
<reference evidence="2 3" key="1">
    <citation type="submission" date="2019-12" db="EMBL/GenBank/DDBJ databases">
        <title>Auraticoccus cholistani sp. nov., an actinomycete isolated from soil of Cholistan desert.</title>
        <authorList>
            <person name="Cheema M.T."/>
        </authorList>
    </citation>
    <scope>NUCLEOTIDE SEQUENCE [LARGE SCALE GENOMIC DNA]</scope>
    <source>
        <strain evidence="2 3">F435</strain>
    </source>
</reference>
<dbReference type="SUPFAM" id="SSF53850">
    <property type="entry name" value="Periplasmic binding protein-like II"/>
    <property type="match status" value="1"/>
</dbReference>
<dbReference type="Pfam" id="PF01547">
    <property type="entry name" value="SBP_bac_1"/>
    <property type="match status" value="1"/>
</dbReference>
<dbReference type="Gene3D" id="3.40.190.10">
    <property type="entry name" value="Periplasmic binding protein-like II"/>
    <property type="match status" value="2"/>
</dbReference>
<feature type="signal peptide" evidence="1">
    <location>
        <begin position="1"/>
        <end position="22"/>
    </location>
</feature>
<dbReference type="AlphaFoldDB" id="A0A6A9UUG2"/>
<dbReference type="PROSITE" id="PS51257">
    <property type="entry name" value="PROKAR_LIPOPROTEIN"/>
    <property type="match status" value="1"/>
</dbReference>
<dbReference type="InterPro" id="IPR050490">
    <property type="entry name" value="Bact_solute-bd_prot1"/>
</dbReference>
<keyword evidence="1" id="KW-0732">Signal</keyword>
<name>A0A6A9UUG2_9ACTN</name>
<accession>A0A6A9UUG2</accession>
<feature type="chain" id="PRO_5039170899" evidence="1">
    <location>
        <begin position="23"/>
        <end position="425"/>
    </location>
</feature>
<dbReference type="PANTHER" id="PTHR43649:SF11">
    <property type="entry name" value="ABC TRANSPORTER SUBSTRATE-BINDING PROTEIN YESO-RELATED"/>
    <property type="match status" value="1"/>
</dbReference>
<gene>
    <name evidence="2" type="ORF">GC722_04095</name>
</gene>
<dbReference type="PROSITE" id="PS51318">
    <property type="entry name" value="TAT"/>
    <property type="match status" value="1"/>
</dbReference>
<dbReference type="InterPro" id="IPR006311">
    <property type="entry name" value="TAT_signal"/>
</dbReference>
<dbReference type="InterPro" id="IPR006059">
    <property type="entry name" value="SBP"/>
</dbReference>